<reference evidence="2 3" key="1">
    <citation type="submission" date="2019-02" db="EMBL/GenBank/DDBJ databases">
        <title>Deep-cultivation of Planctomycetes and their phenomic and genomic characterization uncovers novel biology.</title>
        <authorList>
            <person name="Wiegand S."/>
            <person name="Jogler M."/>
            <person name="Boedeker C."/>
            <person name="Pinto D."/>
            <person name="Vollmers J."/>
            <person name="Rivas-Marin E."/>
            <person name="Kohn T."/>
            <person name="Peeters S.H."/>
            <person name="Heuer A."/>
            <person name="Rast P."/>
            <person name="Oberbeckmann S."/>
            <person name="Bunk B."/>
            <person name="Jeske O."/>
            <person name="Meyerdierks A."/>
            <person name="Storesund J.E."/>
            <person name="Kallscheuer N."/>
            <person name="Luecker S."/>
            <person name="Lage O.M."/>
            <person name="Pohl T."/>
            <person name="Merkel B.J."/>
            <person name="Hornburger P."/>
            <person name="Mueller R.-W."/>
            <person name="Bruemmer F."/>
            <person name="Labrenz M."/>
            <person name="Spormann A.M."/>
            <person name="Op den Camp H."/>
            <person name="Overmann J."/>
            <person name="Amann R."/>
            <person name="Jetten M.S.M."/>
            <person name="Mascher T."/>
            <person name="Medema M.H."/>
            <person name="Devos D.P."/>
            <person name="Kaster A.-K."/>
            <person name="Ovreas L."/>
            <person name="Rohde M."/>
            <person name="Galperin M.Y."/>
            <person name="Jogler C."/>
        </authorList>
    </citation>
    <scope>NUCLEOTIDE SEQUENCE [LARGE SCALE GENOMIC DNA]</scope>
    <source>
        <strain evidence="2 3">I41</strain>
    </source>
</reference>
<dbReference type="AlphaFoldDB" id="A0A517U045"/>
<evidence type="ECO:0000313" key="3">
    <source>
        <dbReference type="Proteomes" id="UP000317909"/>
    </source>
</evidence>
<protein>
    <recommendedName>
        <fullName evidence="1">Rho termination factor-like N-terminal domain-containing protein</fullName>
    </recommendedName>
</protein>
<accession>A0A517U045</accession>
<keyword evidence="3" id="KW-1185">Reference proteome</keyword>
<evidence type="ECO:0000259" key="1">
    <source>
        <dbReference type="SMART" id="SM00959"/>
    </source>
</evidence>
<proteinExistence type="predicted"/>
<dbReference type="InterPro" id="IPR036269">
    <property type="entry name" value="Rho_N_sf"/>
</dbReference>
<feature type="domain" description="Rho termination factor-like N-terminal" evidence="1">
    <location>
        <begin position="5"/>
        <end position="47"/>
    </location>
</feature>
<name>A0A517U045_9BACT</name>
<dbReference type="SUPFAM" id="SSF68912">
    <property type="entry name" value="Rho N-terminal domain-like"/>
    <property type="match status" value="1"/>
</dbReference>
<dbReference type="EMBL" id="CP036339">
    <property type="protein sequence ID" value="QDT74009.1"/>
    <property type="molecule type" value="Genomic_DNA"/>
</dbReference>
<dbReference type="OrthoDB" id="9812700at2"/>
<dbReference type="SMART" id="SM00959">
    <property type="entry name" value="Rho_N"/>
    <property type="match status" value="1"/>
</dbReference>
<dbReference type="InterPro" id="IPR032585">
    <property type="entry name" value="DUF4912"/>
</dbReference>
<dbReference type="InterPro" id="IPR011112">
    <property type="entry name" value="Rho-like_N"/>
</dbReference>
<evidence type="ECO:0000313" key="2">
    <source>
        <dbReference type="EMBL" id="QDT74009.1"/>
    </source>
</evidence>
<dbReference type="KEGG" id="llh:I41_32020"/>
<dbReference type="Pfam" id="PF07498">
    <property type="entry name" value="Rho_N"/>
    <property type="match status" value="1"/>
</dbReference>
<sequence>MTAATLRSLTAKDLAKMARERGVAGWHSMRKEELIGALVRVSRRRASAESKGVVNGRHNGHVETPTRRDFQAQRKLSQLQDKLAQVRNLAASSEELQARQDRLVVMVRDPYWLHAYWELSPRSIDRAQAAMGQRWHGAKPVIRVLKIQPDSAALHERDIQIHGGVRNWYVDVQDPPADYRLEIGYLSIDGSFYCLARSNEVSTPPAGTSDAVDDNWTAVAENADRIFAMSGGYSAQGASRELQELLEERLRRPLGTPMKTRYGSGAAGRDGEQLDFAVDAEIIVYGAANRDAHVTLQGEPVQLREDGTFAVRLSLPDRRQVIPIVASSYDGVEQRTTILAVERNTKVMEPLTRDFVDNSF</sequence>
<organism evidence="2 3">
    <name type="scientific">Lacipirellula limnantheis</name>
    <dbReference type="NCBI Taxonomy" id="2528024"/>
    <lineage>
        <taxon>Bacteria</taxon>
        <taxon>Pseudomonadati</taxon>
        <taxon>Planctomycetota</taxon>
        <taxon>Planctomycetia</taxon>
        <taxon>Pirellulales</taxon>
        <taxon>Lacipirellulaceae</taxon>
        <taxon>Lacipirellula</taxon>
    </lineage>
</organism>
<dbReference type="Proteomes" id="UP000317909">
    <property type="component" value="Chromosome"/>
</dbReference>
<dbReference type="GO" id="GO:0006353">
    <property type="term" value="P:DNA-templated transcription termination"/>
    <property type="evidence" value="ECO:0007669"/>
    <property type="project" value="InterPro"/>
</dbReference>
<gene>
    <name evidence="2" type="ORF">I41_32020</name>
</gene>
<dbReference type="Pfam" id="PF16258">
    <property type="entry name" value="DUF4912"/>
    <property type="match status" value="1"/>
</dbReference>
<dbReference type="RefSeq" id="WP_145433792.1">
    <property type="nucleotide sequence ID" value="NZ_CP036339.1"/>
</dbReference>